<proteinExistence type="predicted"/>
<protein>
    <recommendedName>
        <fullName evidence="3">Fibronectin type-III domain-containing protein</fullName>
    </recommendedName>
</protein>
<dbReference type="EMBL" id="JBHRYQ010000002">
    <property type="protein sequence ID" value="MFC3813302.1"/>
    <property type="molecule type" value="Genomic_DNA"/>
</dbReference>
<dbReference type="InterPro" id="IPR036116">
    <property type="entry name" value="FN3_sf"/>
</dbReference>
<gene>
    <name evidence="1" type="ORF">ACFOOI_21735</name>
</gene>
<accession>A0ABV7Z2E1</accession>
<comment type="caution">
    <text evidence="1">The sequence shown here is derived from an EMBL/GenBank/DDBJ whole genome shotgun (WGS) entry which is preliminary data.</text>
</comment>
<dbReference type="InterPro" id="IPR013783">
    <property type="entry name" value="Ig-like_fold"/>
</dbReference>
<sequence length="135" mass="15888">MTNFFIIIFNLKIGIFLPVTTPKQIPPKNTNQNNQIILNSKEEIKLKVKYNTTKDAYILSWKSNSDSDYFLVQKCTDNVRFKTITKYYKNKKKKYYHKDIISSNEIVYYKITSVNKFGKSSFSNTMKILNKTTSN</sequence>
<name>A0ABV7Z2E1_9BACT</name>
<dbReference type="Gene3D" id="2.60.40.10">
    <property type="entry name" value="Immunoglobulins"/>
    <property type="match status" value="1"/>
</dbReference>
<dbReference type="RefSeq" id="WP_379840288.1">
    <property type="nucleotide sequence ID" value="NZ_JBHRYQ010000002.1"/>
</dbReference>
<evidence type="ECO:0000313" key="2">
    <source>
        <dbReference type="Proteomes" id="UP001595616"/>
    </source>
</evidence>
<keyword evidence="2" id="KW-1185">Reference proteome</keyword>
<evidence type="ECO:0008006" key="3">
    <source>
        <dbReference type="Google" id="ProtNLM"/>
    </source>
</evidence>
<evidence type="ECO:0000313" key="1">
    <source>
        <dbReference type="EMBL" id="MFC3813302.1"/>
    </source>
</evidence>
<dbReference type="Proteomes" id="UP001595616">
    <property type="component" value="Unassembled WGS sequence"/>
</dbReference>
<dbReference type="SUPFAM" id="SSF49265">
    <property type="entry name" value="Fibronectin type III"/>
    <property type="match status" value="1"/>
</dbReference>
<reference evidence="2" key="1">
    <citation type="journal article" date="2019" name="Int. J. Syst. Evol. Microbiol.">
        <title>The Global Catalogue of Microorganisms (GCM) 10K type strain sequencing project: providing services to taxonomists for standard genome sequencing and annotation.</title>
        <authorList>
            <consortium name="The Broad Institute Genomics Platform"/>
            <consortium name="The Broad Institute Genome Sequencing Center for Infectious Disease"/>
            <person name="Wu L."/>
            <person name="Ma J."/>
        </authorList>
    </citation>
    <scope>NUCLEOTIDE SEQUENCE [LARGE SCALE GENOMIC DNA]</scope>
    <source>
        <strain evidence="2">CECT 7956</strain>
    </source>
</reference>
<organism evidence="1 2">
    <name type="scientific">Lacihabitans lacunae</name>
    <dbReference type="NCBI Taxonomy" id="1028214"/>
    <lineage>
        <taxon>Bacteria</taxon>
        <taxon>Pseudomonadati</taxon>
        <taxon>Bacteroidota</taxon>
        <taxon>Cytophagia</taxon>
        <taxon>Cytophagales</taxon>
        <taxon>Leadbetterellaceae</taxon>
        <taxon>Lacihabitans</taxon>
    </lineage>
</organism>